<proteinExistence type="predicted"/>
<dbReference type="OrthoDB" id="9766277at2"/>
<dbReference type="RefSeq" id="WP_109092729.1">
    <property type="nucleotide sequence ID" value="NZ_QETB01000001.1"/>
</dbReference>
<comment type="caution">
    <text evidence="4">The sequence shown here is derived from an EMBL/GenBank/DDBJ whole genome shotgun (WGS) entry which is preliminary data.</text>
</comment>
<dbReference type="PROSITE" id="PS51109">
    <property type="entry name" value="G5"/>
    <property type="match status" value="1"/>
</dbReference>
<evidence type="ECO:0000313" key="5">
    <source>
        <dbReference type="Proteomes" id="UP000245283"/>
    </source>
</evidence>
<keyword evidence="5" id="KW-1185">Reference proteome</keyword>
<dbReference type="SMART" id="SM01208">
    <property type="entry name" value="G5"/>
    <property type="match status" value="1"/>
</dbReference>
<organism evidence="4 5">
    <name type="scientific">Ancrocorticia populi</name>
    <dbReference type="NCBI Taxonomy" id="2175228"/>
    <lineage>
        <taxon>Bacteria</taxon>
        <taxon>Bacillati</taxon>
        <taxon>Actinomycetota</taxon>
        <taxon>Actinomycetes</taxon>
        <taxon>Actinomycetales</taxon>
        <taxon>Actinomycetaceae</taxon>
        <taxon>Ancrocorticia</taxon>
    </lineage>
</organism>
<feature type="compositionally biased region" description="Acidic residues" evidence="2">
    <location>
        <begin position="259"/>
        <end position="269"/>
    </location>
</feature>
<dbReference type="Gene3D" id="2.20.230.10">
    <property type="entry name" value="Resuscitation-promoting factor rpfb"/>
    <property type="match status" value="1"/>
</dbReference>
<evidence type="ECO:0000256" key="2">
    <source>
        <dbReference type="SAM" id="MobiDB-lite"/>
    </source>
</evidence>
<dbReference type="Pfam" id="PF07501">
    <property type="entry name" value="G5"/>
    <property type="match status" value="1"/>
</dbReference>
<reference evidence="5" key="1">
    <citation type="submission" date="2018-05" db="EMBL/GenBank/DDBJ databases">
        <authorList>
            <person name="Li Y."/>
        </authorList>
    </citation>
    <scope>NUCLEOTIDE SEQUENCE [LARGE SCALE GENOMIC DNA]</scope>
    <source>
        <strain evidence="5">sk1b4</strain>
    </source>
</reference>
<dbReference type="EMBL" id="QETB01000001">
    <property type="protein sequence ID" value="PWF27230.1"/>
    <property type="molecule type" value="Genomic_DNA"/>
</dbReference>
<dbReference type="Proteomes" id="UP000245283">
    <property type="component" value="Unassembled WGS sequence"/>
</dbReference>
<feature type="region of interest" description="Disordered" evidence="2">
    <location>
        <begin position="242"/>
        <end position="285"/>
    </location>
</feature>
<name>A0A2V1KA92_9ACTO</name>
<evidence type="ECO:0000259" key="3">
    <source>
        <dbReference type="PROSITE" id="PS51109"/>
    </source>
</evidence>
<sequence>MGRHSGPATSESIIDLENVEHIGPRRAALQAEREAVTNIEALEGSAFVPAPVSDITVEAKRSGTKKNAGFGAAAMIATVSLFGATGAVNADTLFASNDSDSADTPGVNTAALAKTDQPVTLTVKVDGESQTLTTSTTTVHDALSEAGIHVNSDDEVSASMSDPIADGDTITIARVNTESVTEKVTEKYDTEEVEDASLEKGEEVVETEGVNGVAYKTFDVTSKDGEETSRVETMHVVQSEPVTEVVRVGTGEAAAETESSSDSDSDSDSSDSSSSSSGTTAVPSGDAQSIAHSMMASYGWGDDQFTCLVSLWQRESGWNASASNASSGAYGIPQALPGSKMASAGSDWQTNPATQIKWGLGYIEGRYGNPCNAWGHSESVGWY</sequence>
<keyword evidence="1" id="KW-0732">Signal</keyword>
<dbReference type="InterPro" id="IPR011098">
    <property type="entry name" value="G5_dom"/>
</dbReference>
<evidence type="ECO:0000313" key="4">
    <source>
        <dbReference type="EMBL" id="PWF27230.1"/>
    </source>
</evidence>
<dbReference type="AlphaFoldDB" id="A0A2V1KA92"/>
<evidence type="ECO:0000256" key="1">
    <source>
        <dbReference type="ARBA" id="ARBA00022729"/>
    </source>
</evidence>
<dbReference type="SUPFAM" id="SSF53955">
    <property type="entry name" value="Lysozyme-like"/>
    <property type="match status" value="1"/>
</dbReference>
<accession>A0A2V1KA92</accession>
<dbReference type="Pfam" id="PF03990">
    <property type="entry name" value="DUF348"/>
    <property type="match status" value="1"/>
</dbReference>
<protein>
    <recommendedName>
        <fullName evidence="3">G5 domain-containing protein</fullName>
    </recommendedName>
</protein>
<dbReference type="InterPro" id="IPR007137">
    <property type="entry name" value="DUF348"/>
</dbReference>
<dbReference type="InterPro" id="IPR023346">
    <property type="entry name" value="Lysozyme-like_dom_sf"/>
</dbReference>
<gene>
    <name evidence="4" type="ORF">DD236_02195</name>
</gene>
<feature type="domain" description="G5" evidence="3">
    <location>
        <begin position="172"/>
        <end position="252"/>
    </location>
</feature>